<dbReference type="EMBL" id="JAJEQN010000038">
    <property type="protein sequence ID" value="MCC2222528.1"/>
    <property type="molecule type" value="Genomic_DNA"/>
</dbReference>
<dbReference type="PANTHER" id="PTHR34825:SF1">
    <property type="entry name" value="AAA-ATPASE-LIKE DOMAIN-CONTAINING PROTEIN"/>
    <property type="match status" value="1"/>
</dbReference>
<dbReference type="InterPro" id="IPR027417">
    <property type="entry name" value="P-loop_NTPase"/>
</dbReference>
<dbReference type="InterPro" id="IPR018631">
    <property type="entry name" value="AAA-ATPase-like_dom"/>
</dbReference>
<evidence type="ECO:0000313" key="2">
    <source>
        <dbReference type="EMBL" id="MCC2222528.1"/>
    </source>
</evidence>
<sequence>MEMRLRLPVGIDSFEKLRKGNYYYVDKTALIEQALEKGSEVTLFTRPRRFGKSLNMSMLKSFFEIGTDPTLFTGLHISQNTELCEKYMGKYPVIAISLKGINASSYEAAFDQLVELINQSASDFQFLQNSNFLTDYEKERFARLLDDEMSQKVMGSSLRWLTRLLEKHYKQKVVVLIDEYDVPLAKAHENGFYDEMAFLIRNLFGNVLKTNESLAFAVLTGCLRIAKESIFTGLNNFKVYSITDKQYDEAFGFTNSEVLAMLCAYELNDHFDEVKEWYDGYRFGEADVYCPWDVVNYCDDLIDDPNSKPKNYWMNTSGNDVINHFIDSINDPGMVTKTELEQLVNGGTIIQKVDEMVTYKDLYSNIDNLWSTLFMTGYLTQRGQVGDGYYCLAVPNREICNIIIERVLTLFRKEVSQNGELFRNFCNALTTCNASAVERILTEYMSKTISVRDNFAKSLHENFYHGLMIGILGYRRDWKVLSNRESGDGFSDIMIEVNDTDTNIGLGIVIELKYSSEERDLELDCREALNQIKNKNYTQELRNRSFNKIIKYGISFCRKKCRVMTIQE</sequence>
<feature type="domain" description="AAA-ATPase-like" evidence="1">
    <location>
        <begin position="8"/>
        <end position="231"/>
    </location>
</feature>
<dbReference type="RefSeq" id="WP_308732213.1">
    <property type="nucleotide sequence ID" value="NZ_JAJEQN010000038.1"/>
</dbReference>
<protein>
    <submittedName>
        <fullName evidence="2">ATP-binding protein</fullName>
    </submittedName>
</protein>
<keyword evidence="2" id="KW-0067">ATP-binding</keyword>
<keyword evidence="2" id="KW-0547">Nucleotide-binding</keyword>
<evidence type="ECO:0000259" key="1">
    <source>
        <dbReference type="Pfam" id="PF09820"/>
    </source>
</evidence>
<dbReference type="Pfam" id="PF08011">
    <property type="entry name" value="PDDEXK_9"/>
    <property type="match status" value="1"/>
</dbReference>
<dbReference type="InterPro" id="IPR012547">
    <property type="entry name" value="PDDEXK_9"/>
</dbReference>
<keyword evidence="3" id="KW-1185">Reference proteome</keyword>
<proteinExistence type="predicted"/>
<dbReference type="Proteomes" id="UP001198200">
    <property type="component" value="Unassembled WGS sequence"/>
</dbReference>
<dbReference type="GO" id="GO:0005524">
    <property type="term" value="F:ATP binding"/>
    <property type="evidence" value="ECO:0007669"/>
    <property type="project" value="UniProtKB-KW"/>
</dbReference>
<dbReference type="AlphaFoldDB" id="A0AAE3E5C8"/>
<name>A0AAE3E5C8_9FIRM</name>
<evidence type="ECO:0000313" key="3">
    <source>
        <dbReference type="Proteomes" id="UP001198200"/>
    </source>
</evidence>
<dbReference type="SUPFAM" id="SSF52540">
    <property type="entry name" value="P-loop containing nucleoside triphosphate hydrolases"/>
    <property type="match status" value="1"/>
</dbReference>
<reference evidence="2 3" key="1">
    <citation type="submission" date="2021-10" db="EMBL/GenBank/DDBJ databases">
        <title>Anaerobic single-cell dispensing facilitates the cultivation of human gut bacteria.</title>
        <authorList>
            <person name="Afrizal A."/>
        </authorList>
    </citation>
    <scope>NUCLEOTIDE SEQUENCE [LARGE SCALE GENOMIC DNA]</scope>
    <source>
        <strain evidence="2 3">CLA-AA-H224</strain>
    </source>
</reference>
<comment type="caution">
    <text evidence="2">The sequence shown here is derived from an EMBL/GenBank/DDBJ whole genome shotgun (WGS) entry which is preliminary data.</text>
</comment>
<accession>A0AAE3E5C8</accession>
<organism evidence="2 3">
    <name type="scientific">Anthropogastromicrobium aceti</name>
    <dbReference type="NCBI Taxonomy" id="2981768"/>
    <lineage>
        <taxon>Bacteria</taxon>
        <taxon>Bacillati</taxon>
        <taxon>Bacillota</taxon>
        <taxon>Clostridia</taxon>
        <taxon>Lachnospirales</taxon>
        <taxon>Lachnospiraceae</taxon>
        <taxon>Anthropogastromicrobium</taxon>
    </lineage>
</organism>
<dbReference type="PANTHER" id="PTHR34825">
    <property type="entry name" value="CONSERVED PROTEIN, WITH A WEAK D-GALACTARATE DEHYDRATASE/ALTRONATE HYDROLASE DOMAIN"/>
    <property type="match status" value="1"/>
</dbReference>
<dbReference type="Pfam" id="PF09820">
    <property type="entry name" value="AAA-ATPase_like"/>
    <property type="match status" value="1"/>
</dbReference>
<gene>
    <name evidence="2" type="ORF">LKD48_12960</name>
</gene>